<evidence type="ECO:0000313" key="2">
    <source>
        <dbReference type="EMBL" id="ETO32827.1"/>
    </source>
</evidence>
<name>X6P5E9_RETFI</name>
<feature type="compositionally biased region" description="Basic and acidic residues" evidence="1">
    <location>
        <begin position="59"/>
        <end position="72"/>
    </location>
</feature>
<evidence type="ECO:0000256" key="1">
    <source>
        <dbReference type="SAM" id="MobiDB-lite"/>
    </source>
</evidence>
<proteinExistence type="predicted"/>
<protein>
    <submittedName>
        <fullName evidence="2">Uncharacterized protein</fullName>
    </submittedName>
</protein>
<keyword evidence="3" id="KW-1185">Reference proteome</keyword>
<evidence type="ECO:0000313" key="3">
    <source>
        <dbReference type="Proteomes" id="UP000023152"/>
    </source>
</evidence>
<dbReference type="Proteomes" id="UP000023152">
    <property type="component" value="Unassembled WGS sequence"/>
</dbReference>
<accession>X6P5E9</accession>
<gene>
    <name evidence="2" type="ORF">RFI_04289</name>
</gene>
<reference evidence="2 3" key="1">
    <citation type="journal article" date="2013" name="Curr. Biol.">
        <title>The Genome of the Foraminiferan Reticulomyxa filosa.</title>
        <authorList>
            <person name="Glockner G."/>
            <person name="Hulsmann N."/>
            <person name="Schleicher M."/>
            <person name="Noegel A.A."/>
            <person name="Eichinger L."/>
            <person name="Gallinger C."/>
            <person name="Pawlowski J."/>
            <person name="Sierra R."/>
            <person name="Euteneuer U."/>
            <person name="Pillet L."/>
            <person name="Moustafa A."/>
            <person name="Platzer M."/>
            <person name="Groth M."/>
            <person name="Szafranski K."/>
            <person name="Schliwa M."/>
        </authorList>
    </citation>
    <scope>NUCLEOTIDE SEQUENCE [LARGE SCALE GENOMIC DNA]</scope>
</reference>
<dbReference type="EMBL" id="ASPP01003888">
    <property type="protein sequence ID" value="ETO32827.1"/>
    <property type="molecule type" value="Genomic_DNA"/>
</dbReference>
<dbReference type="AlphaFoldDB" id="X6P5E9"/>
<sequence>MKKKNNKIKQNIISVKSLLLNQTQPITNQRSNVLKITAPEDASNVLWGNVPEKEETKIKDTAISQKKDKKAETTITQKSKMGKKKRPLSEIKEDNESTSNTNGPSRKKPRTCQLTNFELTGLSDKVSRENFTKVLQKIIDKLNLTCQLISIDIVKKLGVGRVGIVCVQSDSNDLNTIAGVEKLKQNLDGKKLFGETLKVTQV</sequence>
<organism evidence="2 3">
    <name type="scientific">Reticulomyxa filosa</name>
    <dbReference type="NCBI Taxonomy" id="46433"/>
    <lineage>
        <taxon>Eukaryota</taxon>
        <taxon>Sar</taxon>
        <taxon>Rhizaria</taxon>
        <taxon>Retaria</taxon>
        <taxon>Foraminifera</taxon>
        <taxon>Monothalamids</taxon>
        <taxon>Reticulomyxidae</taxon>
        <taxon>Reticulomyxa</taxon>
    </lineage>
</organism>
<comment type="caution">
    <text evidence="2">The sequence shown here is derived from an EMBL/GenBank/DDBJ whole genome shotgun (WGS) entry which is preliminary data.</text>
</comment>
<feature type="region of interest" description="Disordered" evidence="1">
    <location>
        <begin position="59"/>
        <end position="111"/>
    </location>
</feature>